<gene>
    <name evidence="5" type="ORF">GCM10009744_63260</name>
</gene>
<dbReference type="PROSITE" id="PS00211">
    <property type="entry name" value="ABC_TRANSPORTER_1"/>
    <property type="match status" value="1"/>
</dbReference>
<evidence type="ECO:0000256" key="3">
    <source>
        <dbReference type="ARBA" id="ARBA00022840"/>
    </source>
</evidence>
<dbReference type="Proteomes" id="UP001501319">
    <property type="component" value="Unassembled WGS sequence"/>
</dbReference>
<dbReference type="PROSITE" id="PS50893">
    <property type="entry name" value="ABC_TRANSPORTER_2"/>
    <property type="match status" value="1"/>
</dbReference>
<dbReference type="RefSeq" id="WP_344116542.1">
    <property type="nucleotide sequence ID" value="NZ_BAAANE010000015.1"/>
</dbReference>
<reference evidence="6" key="1">
    <citation type="journal article" date="2019" name="Int. J. Syst. Evol. Microbiol.">
        <title>The Global Catalogue of Microorganisms (GCM) 10K type strain sequencing project: providing services to taxonomists for standard genome sequencing and annotation.</title>
        <authorList>
            <consortium name="The Broad Institute Genomics Platform"/>
            <consortium name="The Broad Institute Genome Sequencing Center for Infectious Disease"/>
            <person name="Wu L."/>
            <person name="Ma J."/>
        </authorList>
    </citation>
    <scope>NUCLEOTIDE SEQUENCE [LARGE SCALE GENOMIC DNA]</scope>
    <source>
        <strain evidence="6">JCM 14306</strain>
    </source>
</reference>
<dbReference type="Pfam" id="PF00005">
    <property type="entry name" value="ABC_tran"/>
    <property type="match status" value="1"/>
</dbReference>
<dbReference type="InterPro" id="IPR003593">
    <property type="entry name" value="AAA+_ATPase"/>
</dbReference>
<protein>
    <submittedName>
        <fullName evidence="5">ABC transporter ATP-binding protein</fullName>
    </submittedName>
</protein>
<evidence type="ECO:0000313" key="6">
    <source>
        <dbReference type="Proteomes" id="UP001501319"/>
    </source>
</evidence>
<dbReference type="InterPro" id="IPR017871">
    <property type="entry name" value="ABC_transporter-like_CS"/>
</dbReference>
<sequence length="360" mass="38214">MAEPALQCIRASVAHGSRIVVHELELTVADGEVLALLGPSGSGKSTLLQAIAGFLPAAAGEIRLAGRTVATPHLQVAPEDRAVAMVFQNHALWPHLSVLDTVAYPARRRGIRRRQARADAAELLERLSLGELADRRPAELSGGEQQRVGLARALAREAGLYLFDEPTAHLDTHLRAAFQSEAMARQRATGAAAVYATHDAGEALAIADQVALIDAGRLVQLGPPGQVYAEPVSLWAARLTGPASVISAQLVALGNGTAKVTVGGAEAKVAISRQVEEHEGDRQLLVRPDWTTVGGPLPGVVLASWFRGPHTDHLLDTPAGEVLVREPGLESRPAGSRLSWDLRRVWQVQLSPGRSSRQDG</sequence>
<keyword evidence="6" id="KW-1185">Reference proteome</keyword>
<dbReference type="SUPFAM" id="SSF52540">
    <property type="entry name" value="P-loop containing nucleoside triphosphate hydrolases"/>
    <property type="match status" value="1"/>
</dbReference>
<dbReference type="InterPro" id="IPR050093">
    <property type="entry name" value="ABC_SmlMolc_Importer"/>
</dbReference>
<keyword evidence="1" id="KW-0813">Transport</keyword>
<accession>A0ABP4RS95</accession>
<feature type="domain" description="ABC transporter" evidence="4">
    <location>
        <begin position="6"/>
        <end position="240"/>
    </location>
</feature>
<dbReference type="Gene3D" id="3.40.50.300">
    <property type="entry name" value="P-loop containing nucleotide triphosphate hydrolases"/>
    <property type="match status" value="1"/>
</dbReference>
<dbReference type="InterPro" id="IPR027417">
    <property type="entry name" value="P-loop_NTPase"/>
</dbReference>
<evidence type="ECO:0000313" key="5">
    <source>
        <dbReference type="EMBL" id="GAA1660902.1"/>
    </source>
</evidence>
<dbReference type="PANTHER" id="PTHR42781">
    <property type="entry name" value="SPERMIDINE/PUTRESCINE IMPORT ATP-BINDING PROTEIN POTA"/>
    <property type="match status" value="1"/>
</dbReference>
<organism evidence="5 6">
    <name type="scientific">Kribbella alba</name>
    <dbReference type="NCBI Taxonomy" id="190197"/>
    <lineage>
        <taxon>Bacteria</taxon>
        <taxon>Bacillati</taxon>
        <taxon>Actinomycetota</taxon>
        <taxon>Actinomycetes</taxon>
        <taxon>Propionibacteriales</taxon>
        <taxon>Kribbellaceae</taxon>
        <taxon>Kribbella</taxon>
    </lineage>
</organism>
<dbReference type="GO" id="GO:0005524">
    <property type="term" value="F:ATP binding"/>
    <property type="evidence" value="ECO:0007669"/>
    <property type="project" value="UniProtKB-KW"/>
</dbReference>
<proteinExistence type="predicted"/>
<name>A0ABP4RS95_9ACTN</name>
<keyword evidence="2" id="KW-0547">Nucleotide-binding</keyword>
<dbReference type="PANTHER" id="PTHR42781:SF4">
    <property type="entry name" value="SPERMIDINE_PUTRESCINE IMPORT ATP-BINDING PROTEIN POTA"/>
    <property type="match status" value="1"/>
</dbReference>
<keyword evidence="3 5" id="KW-0067">ATP-binding</keyword>
<comment type="caution">
    <text evidence="5">The sequence shown here is derived from an EMBL/GenBank/DDBJ whole genome shotgun (WGS) entry which is preliminary data.</text>
</comment>
<dbReference type="SMART" id="SM00382">
    <property type="entry name" value="AAA"/>
    <property type="match status" value="1"/>
</dbReference>
<evidence type="ECO:0000259" key="4">
    <source>
        <dbReference type="PROSITE" id="PS50893"/>
    </source>
</evidence>
<evidence type="ECO:0000256" key="1">
    <source>
        <dbReference type="ARBA" id="ARBA00022448"/>
    </source>
</evidence>
<dbReference type="EMBL" id="BAAANE010000015">
    <property type="protein sequence ID" value="GAA1660902.1"/>
    <property type="molecule type" value="Genomic_DNA"/>
</dbReference>
<evidence type="ECO:0000256" key="2">
    <source>
        <dbReference type="ARBA" id="ARBA00022741"/>
    </source>
</evidence>
<dbReference type="InterPro" id="IPR003439">
    <property type="entry name" value="ABC_transporter-like_ATP-bd"/>
</dbReference>